<evidence type="ECO:0000313" key="4">
    <source>
        <dbReference type="EMBL" id="KAF6155877.1"/>
    </source>
</evidence>
<reference evidence="4 5" key="1">
    <citation type="journal article" date="2020" name="IScience">
        <title>Genome Sequencing of the Endangered Kingdonia uniflora (Circaeasteraceae, Ranunculales) Reveals Potential Mechanisms of Evolutionary Specialization.</title>
        <authorList>
            <person name="Sun Y."/>
            <person name="Deng T."/>
            <person name="Zhang A."/>
            <person name="Moore M.J."/>
            <person name="Landis J.B."/>
            <person name="Lin N."/>
            <person name="Zhang H."/>
            <person name="Zhang X."/>
            <person name="Huang J."/>
            <person name="Zhang X."/>
            <person name="Sun H."/>
            <person name="Wang H."/>
        </authorList>
    </citation>
    <scope>NUCLEOTIDE SEQUENCE [LARGE SCALE GENOMIC DNA]</scope>
    <source>
        <strain evidence="4">TB1705</strain>
        <tissue evidence="4">Leaf</tissue>
    </source>
</reference>
<keyword evidence="3" id="KW-0597">Phosphoprotein</keyword>
<organism evidence="4 5">
    <name type="scientific">Kingdonia uniflora</name>
    <dbReference type="NCBI Taxonomy" id="39325"/>
    <lineage>
        <taxon>Eukaryota</taxon>
        <taxon>Viridiplantae</taxon>
        <taxon>Streptophyta</taxon>
        <taxon>Embryophyta</taxon>
        <taxon>Tracheophyta</taxon>
        <taxon>Spermatophyta</taxon>
        <taxon>Magnoliopsida</taxon>
        <taxon>Ranunculales</taxon>
        <taxon>Circaeasteraceae</taxon>
        <taxon>Kingdonia</taxon>
    </lineage>
</organism>
<dbReference type="AlphaFoldDB" id="A0A7J7MM24"/>
<dbReference type="PANTHER" id="PTHR43719">
    <property type="entry name" value="TWO-COMPONENT HISTIDINE KINASE"/>
    <property type="match status" value="1"/>
</dbReference>
<evidence type="ECO:0000256" key="1">
    <source>
        <dbReference type="ARBA" id="ARBA00000085"/>
    </source>
</evidence>
<dbReference type="InterPro" id="IPR036097">
    <property type="entry name" value="HisK_dim/P_sf"/>
</dbReference>
<sequence>MRQAERKSMNKSLVFYSASHDMRSSLAAIDSLIDTSSSQVSSTSVYVELCSLAEEALGILNFVLDFSKIEVGKVTLAENEFDFGKVLEDAVILFYPSGIAKGIDVVLDPCDGSVLRYSLVKGDNGKLK</sequence>
<dbReference type="PANTHER" id="PTHR43719:SF75">
    <property type="entry name" value="HISTIDINE KINASE CKI1"/>
    <property type="match status" value="1"/>
</dbReference>
<protein>
    <recommendedName>
        <fullName evidence="2">histidine kinase</fullName>
        <ecNumber evidence="2">2.7.13.3</ecNumber>
    </recommendedName>
</protein>
<comment type="caution">
    <text evidence="4">The sequence shown here is derived from an EMBL/GenBank/DDBJ whole genome shotgun (WGS) entry which is preliminary data.</text>
</comment>
<name>A0A7J7MM24_9MAGN</name>
<dbReference type="Proteomes" id="UP000541444">
    <property type="component" value="Unassembled WGS sequence"/>
</dbReference>
<accession>A0A7J7MM24</accession>
<gene>
    <name evidence="4" type="ORF">GIB67_039208</name>
</gene>
<comment type="catalytic activity">
    <reaction evidence="1">
        <text>ATP + protein L-histidine = ADP + protein N-phospho-L-histidine.</text>
        <dbReference type="EC" id="2.7.13.3"/>
    </reaction>
</comment>
<dbReference type="EMBL" id="JACGCM010001398">
    <property type="protein sequence ID" value="KAF6155877.1"/>
    <property type="molecule type" value="Genomic_DNA"/>
</dbReference>
<dbReference type="GO" id="GO:0000155">
    <property type="term" value="F:phosphorelay sensor kinase activity"/>
    <property type="evidence" value="ECO:0007669"/>
    <property type="project" value="InterPro"/>
</dbReference>
<dbReference type="OrthoDB" id="60033at2759"/>
<dbReference type="Gene3D" id="1.10.287.130">
    <property type="match status" value="1"/>
</dbReference>
<evidence type="ECO:0000256" key="2">
    <source>
        <dbReference type="ARBA" id="ARBA00012438"/>
    </source>
</evidence>
<evidence type="ECO:0000313" key="5">
    <source>
        <dbReference type="Proteomes" id="UP000541444"/>
    </source>
</evidence>
<dbReference type="SUPFAM" id="SSF47384">
    <property type="entry name" value="Homodimeric domain of signal transducing histidine kinase"/>
    <property type="match status" value="1"/>
</dbReference>
<dbReference type="EC" id="2.7.13.3" evidence="2"/>
<evidence type="ECO:0000256" key="3">
    <source>
        <dbReference type="ARBA" id="ARBA00022553"/>
    </source>
</evidence>
<proteinExistence type="predicted"/>
<keyword evidence="5" id="KW-1185">Reference proteome</keyword>
<dbReference type="InterPro" id="IPR050956">
    <property type="entry name" value="2C_system_His_kinase"/>
</dbReference>